<dbReference type="PANTHER" id="PTHR42881:SF2">
    <property type="entry name" value="PROLYL ENDOPEPTIDASE"/>
    <property type="match status" value="1"/>
</dbReference>
<name>A0A2K2FT56_9SPHN</name>
<dbReference type="Pfam" id="PF00326">
    <property type="entry name" value="Peptidase_S9"/>
    <property type="match status" value="1"/>
</dbReference>
<keyword evidence="6" id="KW-0720">Serine protease</keyword>
<evidence type="ECO:0000259" key="7">
    <source>
        <dbReference type="Pfam" id="PF00326"/>
    </source>
</evidence>
<evidence type="ECO:0000313" key="10">
    <source>
        <dbReference type="Proteomes" id="UP000236327"/>
    </source>
</evidence>
<comment type="catalytic activity">
    <reaction evidence="1">
        <text>Hydrolysis of Pro-|-Xaa &gt;&gt; Ala-|-Xaa in oligopeptides.</text>
        <dbReference type="EC" id="3.4.21.26"/>
    </reaction>
</comment>
<dbReference type="PROSITE" id="PS00708">
    <property type="entry name" value="PRO_ENDOPEP_SER"/>
    <property type="match status" value="1"/>
</dbReference>
<dbReference type="AlphaFoldDB" id="A0A2K2FT56"/>
<sequence>MKAGSLRGVAAILLSGLFSGVATPIWAGPMTDITYPETRRDTVVETHFGEQIADPYRWLEDDVRHAPEVSDWVSRENAVTATYLSTLPQRERFQRRIRAFMDYERFGIPVKGGGNYFYTRNTGLQNQAQLFVRSGLNGTPRLLLDPNAWARDGATALDSWEPSQKGRYLLYSVQDGGSDWRILRVLDVKSGKPLEDEIRWAKFTTLAWVGEEGFLYSRFPAPEEGAAFQSLNYNQAVYFHRIGTSQDADELVYATPDVPDLGHVAEVTQDGRLALITSHVGTDARYEVRVIDLSKRKRAGWKAVPLVTGFTDDWKLVEGAGRKLWYVTNKDAPRYRLVGIDLDAPSPQWNQIVAEREDILERAGIVGDRLILNYMRDAASHAEILALDGSAATTLSLNGIGTASGFRGRPGDPETFYAFTSFNCPASIYRMDLATGTTTPFATPKMCYDPGAYVVEQRFFTSKDGTRVPMFIVRSRAVARAKQPVPTLLYGYGGFDVSLTPGFSATRMAWLEAGGAFAMANLRGGGEYGRAWHDAGRRENKQNVFDDFIAAGEFLVKEGIAKRDGLAIQGGSNGGLLVGAVVNQRPDLFAAAVAQVGVMDMLRFDRFTAGRYWTDDYGRPDQEADFKVLRAYSPYHNIREGAHYPAILVTTADTDDRVVPGHSFKYTAALQHADLGDKPRLIRIETRAGHGSGKPTDKAIEEGADILAFVAQWTGLKLPAETSVAQAGGAMGGSAGAKP</sequence>
<dbReference type="InterPro" id="IPR029058">
    <property type="entry name" value="AB_hydrolase_fold"/>
</dbReference>
<dbReference type="GO" id="GO:0006508">
    <property type="term" value="P:proteolysis"/>
    <property type="evidence" value="ECO:0007669"/>
    <property type="project" value="UniProtKB-KW"/>
</dbReference>
<dbReference type="InterPro" id="IPR002471">
    <property type="entry name" value="Pept_S9_AS"/>
</dbReference>
<evidence type="ECO:0000256" key="3">
    <source>
        <dbReference type="ARBA" id="ARBA00011897"/>
    </source>
</evidence>
<evidence type="ECO:0000259" key="8">
    <source>
        <dbReference type="Pfam" id="PF02897"/>
    </source>
</evidence>
<dbReference type="GO" id="GO:0005829">
    <property type="term" value="C:cytosol"/>
    <property type="evidence" value="ECO:0007669"/>
    <property type="project" value="TreeGrafter"/>
</dbReference>
<dbReference type="Gene3D" id="3.40.50.1820">
    <property type="entry name" value="alpha/beta hydrolase"/>
    <property type="match status" value="1"/>
</dbReference>
<dbReference type="Pfam" id="PF02897">
    <property type="entry name" value="Peptidase_S9_N"/>
    <property type="match status" value="1"/>
</dbReference>
<evidence type="ECO:0000256" key="1">
    <source>
        <dbReference type="ARBA" id="ARBA00001070"/>
    </source>
</evidence>
<accession>A0A2K2FT56</accession>
<evidence type="ECO:0000256" key="6">
    <source>
        <dbReference type="ARBA" id="ARBA00022825"/>
    </source>
</evidence>
<evidence type="ECO:0000256" key="5">
    <source>
        <dbReference type="ARBA" id="ARBA00022801"/>
    </source>
</evidence>
<protein>
    <recommendedName>
        <fullName evidence="3">prolyl oligopeptidase</fullName>
        <ecNumber evidence="3">3.4.21.26</ecNumber>
    </recommendedName>
</protein>
<dbReference type="PANTHER" id="PTHR42881">
    <property type="entry name" value="PROLYL ENDOPEPTIDASE"/>
    <property type="match status" value="1"/>
</dbReference>
<organism evidence="9 10">
    <name type="scientific">Novosphingobium guangzhouense</name>
    <dbReference type="NCBI Taxonomy" id="1850347"/>
    <lineage>
        <taxon>Bacteria</taxon>
        <taxon>Pseudomonadati</taxon>
        <taxon>Pseudomonadota</taxon>
        <taxon>Alphaproteobacteria</taxon>
        <taxon>Sphingomonadales</taxon>
        <taxon>Sphingomonadaceae</taxon>
        <taxon>Novosphingobium</taxon>
    </lineage>
</organism>
<dbReference type="InterPro" id="IPR002470">
    <property type="entry name" value="Peptidase_S9A"/>
</dbReference>
<dbReference type="SUPFAM" id="SSF50993">
    <property type="entry name" value="Peptidase/esterase 'gauge' domain"/>
    <property type="match status" value="1"/>
</dbReference>
<dbReference type="EMBL" id="LYMM01000095">
    <property type="protein sequence ID" value="PNU01977.1"/>
    <property type="molecule type" value="Genomic_DNA"/>
</dbReference>
<proteinExistence type="inferred from homology"/>
<dbReference type="SUPFAM" id="SSF53474">
    <property type="entry name" value="alpha/beta-Hydrolases"/>
    <property type="match status" value="1"/>
</dbReference>
<dbReference type="Proteomes" id="UP000236327">
    <property type="component" value="Unassembled WGS sequence"/>
</dbReference>
<evidence type="ECO:0000313" key="9">
    <source>
        <dbReference type="EMBL" id="PNU01977.1"/>
    </source>
</evidence>
<dbReference type="Gene3D" id="2.130.10.120">
    <property type="entry name" value="Prolyl oligopeptidase, N-terminal domain"/>
    <property type="match status" value="1"/>
</dbReference>
<dbReference type="InterPro" id="IPR051167">
    <property type="entry name" value="Prolyl_oligopep/macrocyclase"/>
</dbReference>
<dbReference type="OrthoDB" id="9801421at2"/>
<dbReference type="GO" id="GO:0070012">
    <property type="term" value="F:oligopeptidase activity"/>
    <property type="evidence" value="ECO:0007669"/>
    <property type="project" value="TreeGrafter"/>
</dbReference>
<feature type="domain" description="Peptidase S9 prolyl oligopeptidase catalytic" evidence="7">
    <location>
        <begin position="502"/>
        <end position="715"/>
    </location>
</feature>
<dbReference type="FunFam" id="3.40.50.1820:FF:000005">
    <property type="entry name" value="Prolyl endopeptidase"/>
    <property type="match status" value="1"/>
</dbReference>
<evidence type="ECO:0000256" key="4">
    <source>
        <dbReference type="ARBA" id="ARBA00022670"/>
    </source>
</evidence>
<keyword evidence="4" id="KW-0645">Protease</keyword>
<keyword evidence="10" id="KW-1185">Reference proteome</keyword>
<evidence type="ECO:0000256" key="2">
    <source>
        <dbReference type="ARBA" id="ARBA00005228"/>
    </source>
</evidence>
<dbReference type="InterPro" id="IPR001375">
    <property type="entry name" value="Peptidase_S9_cat"/>
</dbReference>
<comment type="caution">
    <text evidence="9">The sequence shown here is derived from an EMBL/GenBank/DDBJ whole genome shotgun (WGS) entry which is preliminary data.</text>
</comment>
<reference evidence="9 10" key="1">
    <citation type="submission" date="2016-05" db="EMBL/GenBank/DDBJ databases">
        <title>Complete genome sequence of Novosphingobium guangzhouense SA925(T).</title>
        <authorList>
            <person name="Sha S."/>
        </authorList>
    </citation>
    <scope>NUCLEOTIDE SEQUENCE [LARGE SCALE GENOMIC DNA]</scope>
    <source>
        <strain evidence="9 10">SA925</strain>
    </source>
</reference>
<feature type="domain" description="Peptidase S9A N-terminal" evidence="8">
    <location>
        <begin position="36"/>
        <end position="442"/>
    </location>
</feature>
<keyword evidence="5" id="KW-0378">Hydrolase</keyword>
<dbReference type="EC" id="3.4.21.26" evidence="3"/>
<dbReference type="InterPro" id="IPR023302">
    <property type="entry name" value="Pept_S9A_N"/>
</dbReference>
<dbReference type="GO" id="GO:0004252">
    <property type="term" value="F:serine-type endopeptidase activity"/>
    <property type="evidence" value="ECO:0007669"/>
    <property type="project" value="UniProtKB-EC"/>
</dbReference>
<comment type="similarity">
    <text evidence="2">Belongs to the peptidase S9A family.</text>
</comment>
<dbReference type="PRINTS" id="PR00862">
    <property type="entry name" value="PROLIGOPTASE"/>
</dbReference>
<gene>
    <name evidence="9" type="ORF">A8V01_11025</name>
</gene>